<sequence>MRPSGPLALLVALLAWPAGRAAAADATEAKDVTGEGAAAWAVSASAYYFIVPHERDYVNPNVTADRGRLHLEARYNYEAIEAGSLWVGAKLAAGEELALELTPMLGGVFGSVSGIAPGWLLSITYRDLSLSSQGEYLVATTGAEESFLYTWSELDWSPTEWLRAGLAIQRTKAYQTSLDLQRGFLVGLSYRNVELAGYVFNLGWTDPTVVLAVVAAF</sequence>
<organism evidence="2 3">
    <name type="scientific">Anaeromyxobacter oryzae</name>
    <dbReference type="NCBI Taxonomy" id="2918170"/>
    <lineage>
        <taxon>Bacteria</taxon>
        <taxon>Pseudomonadati</taxon>
        <taxon>Myxococcota</taxon>
        <taxon>Myxococcia</taxon>
        <taxon>Myxococcales</taxon>
        <taxon>Cystobacterineae</taxon>
        <taxon>Anaeromyxobacteraceae</taxon>
        <taxon>Anaeromyxobacter</taxon>
    </lineage>
</organism>
<evidence type="ECO:0000313" key="2">
    <source>
        <dbReference type="EMBL" id="BDG01940.1"/>
    </source>
</evidence>
<dbReference type="Proteomes" id="UP001162891">
    <property type="component" value="Chromosome"/>
</dbReference>
<evidence type="ECO:0000313" key="3">
    <source>
        <dbReference type="Proteomes" id="UP001162891"/>
    </source>
</evidence>
<accession>A0ABM7WR45</accession>
<keyword evidence="1" id="KW-0732">Signal</keyword>
<dbReference type="EMBL" id="AP025591">
    <property type="protein sequence ID" value="BDG01940.1"/>
    <property type="molecule type" value="Genomic_DNA"/>
</dbReference>
<evidence type="ECO:0008006" key="4">
    <source>
        <dbReference type="Google" id="ProtNLM"/>
    </source>
</evidence>
<keyword evidence="3" id="KW-1185">Reference proteome</keyword>
<dbReference type="RefSeq" id="WP_248358951.1">
    <property type="nucleotide sequence ID" value="NZ_AP025591.1"/>
</dbReference>
<gene>
    <name evidence="2" type="ORF">AMOR_09360</name>
</gene>
<evidence type="ECO:0000256" key="1">
    <source>
        <dbReference type="SAM" id="SignalP"/>
    </source>
</evidence>
<reference evidence="3" key="1">
    <citation type="journal article" date="2022" name="Int. J. Syst. Evol. Microbiol.">
        <title>Anaeromyxobacter oryzae sp. nov., Anaeromyxobacter diazotrophicus sp. nov. and Anaeromyxobacter paludicola sp. nov., isolated from paddy soils.</title>
        <authorList>
            <person name="Itoh H."/>
            <person name="Xu Z."/>
            <person name="Mise K."/>
            <person name="Masuda Y."/>
            <person name="Ushijima N."/>
            <person name="Hayakawa C."/>
            <person name="Shiratori Y."/>
            <person name="Senoo K."/>
        </authorList>
    </citation>
    <scope>NUCLEOTIDE SEQUENCE [LARGE SCALE GENOMIC DNA]</scope>
    <source>
        <strain evidence="3">Red232</strain>
    </source>
</reference>
<proteinExistence type="predicted"/>
<feature type="signal peptide" evidence="1">
    <location>
        <begin position="1"/>
        <end position="23"/>
    </location>
</feature>
<protein>
    <recommendedName>
        <fullName evidence="4">Transporter</fullName>
    </recommendedName>
</protein>
<feature type="chain" id="PRO_5046455708" description="Transporter" evidence="1">
    <location>
        <begin position="24"/>
        <end position="217"/>
    </location>
</feature>
<name>A0ABM7WR45_9BACT</name>